<keyword evidence="1" id="KW-0472">Membrane</keyword>
<dbReference type="AlphaFoldDB" id="B9XJG8"/>
<keyword evidence="1" id="KW-0812">Transmembrane</keyword>
<evidence type="ECO:0000313" key="2">
    <source>
        <dbReference type="EMBL" id="EEF60029.1"/>
    </source>
</evidence>
<feature type="transmembrane region" description="Helical" evidence="1">
    <location>
        <begin position="6"/>
        <end position="24"/>
    </location>
</feature>
<dbReference type="RefSeq" id="WP_007415961.1">
    <property type="nucleotide sequence ID" value="NZ_ABOX02000021.1"/>
</dbReference>
<evidence type="ECO:0000256" key="1">
    <source>
        <dbReference type="SAM" id="Phobius"/>
    </source>
</evidence>
<feature type="transmembrane region" description="Helical" evidence="1">
    <location>
        <begin position="36"/>
        <end position="53"/>
    </location>
</feature>
<keyword evidence="1" id="KW-1133">Transmembrane helix</keyword>
<dbReference type="EMBL" id="ABOX02000021">
    <property type="protein sequence ID" value="EEF60029.1"/>
    <property type="molecule type" value="Genomic_DNA"/>
</dbReference>
<gene>
    <name evidence="2" type="ORF">Cflav_PD3088</name>
</gene>
<proteinExistence type="predicted"/>
<name>B9XJG8_PEDPL</name>
<evidence type="ECO:0000313" key="3">
    <source>
        <dbReference type="Proteomes" id="UP000003688"/>
    </source>
</evidence>
<reference evidence="2 3" key="1">
    <citation type="journal article" date="2011" name="J. Bacteriol.">
        <title>Genome sequence of 'Pedosphaera parvula' Ellin514, an aerobic Verrucomicrobial isolate from pasture soil.</title>
        <authorList>
            <person name="Kant R."/>
            <person name="van Passel M.W."/>
            <person name="Sangwan P."/>
            <person name="Palva A."/>
            <person name="Lucas S."/>
            <person name="Copeland A."/>
            <person name="Lapidus A."/>
            <person name="Glavina Del Rio T."/>
            <person name="Dalin E."/>
            <person name="Tice H."/>
            <person name="Bruce D."/>
            <person name="Goodwin L."/>
            <person name="Pitluck S."/>
            <person name="Chertkov O."/>
            <person name="Larimer F.W."/>
            <person name="Land M.L."/>
            <person name="Hauser L."/>
            <person name="Brettin T.S."/>
            <person name="Detter J.C."/>
            <person name="Han S."/>
            <person name="de Vos W.M."/>
            <person name="Janssen P.H."/>
            <person name="Smidt H."/>
        </authorList>
    </citation>
    <scope>NUCLEOTIDE SEQUENCE [LARGE SCALE GENOMIC DNA]</scope>
    <source>
        <strain evidence="2 3">Ellin514</strain>
    </source>
</reference>
<evidence type="ECO:0008006" key="4">
    <source>
        <dbReference type="Google" id="ProtNLM"/>
    </source>
</evidence>
<keyword evidence="3" id="KW-1185">Reference proteome</keyword>
<feature type="transmembrane region" description="Helical" evidence="1">
    <location>
        <begin position="65"/>
        <end position="83"/>
    </location>
</feature>
<accession>B9XJG8</accession>
<organism evidence="2 3">
    <name type="scientific">Pedosphaera parvula (strain Ellin514)</name>
    <dbReference type="NCBI Taxonomy" id="320771"/>
    <lineage>
        <taxon>Bacteria</taxon>
        <taxon>Pseudomonadati</taxon>
        <taxon>Verrucomicrobiota</taxon>
        <taxon>Pedosphaerae</taxon>
        <taxon>Pedosphaerales</taxon>
        <taxon>Pedosphaeraceae</taxon>
        <taxon>Pedosphaera</taxon>
    </lineage>
</organism>
<dbReference type="Proteomes" id="UP000003688">
    <property type="component" value="Unassembled WGS sequence"/>
</dbReference>
<sequence precursor="true">MITIVFAIMLLVFGVLMCVFSLVYRIDGPDDFRSILVWDLFVGIPVAIGFWLLRAWNGGALRSGFHAFGVWAVTAAVFIGWHCQQIALRAGLNILLQWLQGLWHSS</sequence>
<comment type="caution">
    <text evidence="2">The sequence shown here is derived from an EMBL/GenBank/DDBJ whole genome shotgun (WGS) entry which is preliminary data.</text>
</comment>
<protein>
    <recommendedName>
        <fullName evidence="4">Transmembrane protein</fullName>
    </recommendedName>
</protein>